<organism evidence="1 2">
    <name type="scientific">Ignisphaera cupida</name>
    <dbReference type="NCBI Taxonomy" id="3050454"/>
    <lineage>
        <taxon>Archaea</taxon>
        <taxon>Thermoproteota</taxon>
        <taxon>Thermoprotei</taxon>
        <taxon>Desulfurococcales</taxon>
        <taxon>Desulfurococcaceae</taxon>
        <taxon>Ignisphaera</taxon>
    </lineage>
</organism>
<protein>
    <submittedName>
        <fullName evidence="1">Uncharacterized protein</fullName>
    </submittedName>
</protein>
<comment type="caution">
    <text evidence="1">The sequence shown here is derived from an EMBL/GenBank/DDBJ whole genome shotgun (WGS) entry which is preliminary data.</text>
</comment>
<sequence length="522" mass="58956">MSSSPTMSIDDIVKLVDEVARKGLPYAIGVFVFFRSLEDEAFSNTFLTLKEGFGEEIARADAIEVRSRFSGIYRYTRVVVEGKEVEVGNFISDYTYRKYISPVILAEARKRLSSAPSNEMRSLAVASSIIMFLWRGKRIGYGVSVYSDYSNSKCVSSSDIDNFTKAVSAALKEDLSDVRRFFFKYLLGYSHNSASRRHNYYDLCIYPNVIQEVESLAAKASDYVKTPNRLQVSSILREMYDKEEYVKTSVVNLVTECGYGSEYCYDKINYLLAFFGLPRDILCRESSIEGVLWNCMPNPFVYEDVVKELKILEENAVKSLGQEVSKLFVKQGYKSVCTGNKCVFTKEGSKPIVTILLPWPKPPSIWLHDIPRGSIALLVTKGAPSETVLEWINSLPQYDSSKYALWLFLQNSKLFVAANTYNHAIHSEVLKILAQDYEVKFIEQPPQEAVQLLQQLRTAKAFEAPVARAVAEARDFENRLLLSKPSRDVLESIVAKVLEDFGFKVDVDVLLPAKGGNIEVDV</sequence>
<reference evidence="1 2" key="1">
    <citation type="submission" date="2023-05" db="EMBL/GenBank/DDBJ databases">
        <title>A new hyperthermophilic archaea 'Ignisphaera cupida' sp. nov. and description of the family 'Ignisphaeraceae' fam. nov.</title>
        <authorList>
            <person name="Podosokorskaya O.A."/>
            <person name="Elcheninov A.G."/>
            <person name="Klukina A."/>
            <person name="Merkel A.Y."/>
        </authorList>
    </citation>
    <scope>NUCLEOTIDE SEQUENCE [LARGE SCALE GENOMIC DNA]</scope>
    <source>
        <strain evidence="1 2">4213-co</strain>
    </source>
</reference>
<keyword evidence="2" id="KW-1185">Reference proteome</keyword>
<proteinExistence type="predicted"/>
<name>A0ABD4Z7L4_9CREN</name>
<dbReference type="Proteomes" id="UP001529235">
    <property type="component" value="Unassembled WGS sequence"/>
</dbReference>
<gene>
    <name evidence="1" type="ORF">QPL79_07445</name>
</gene>
<dbReference type="AlphaFoldDB" id="A0ABD4Z7L4"/>
<accession>A0ABD4Z7L4</accession>
<dbReference type="EMBL" id="JASNVW010000005">
    <property type="protein sequence ID" value="MDK6029195.1"/>
    <property type="molecule type" value="Genomic_DNA"/>
</dbReference>
<dbReference type="RefSeq" id="WP_285274180.1">
    <property type="nucleotide sequence ID" value="NZ_JASNVW010000005.1"/>
</dbReference>
<evidence type="ECO:0000313" key="2">
    <source>
        <dbReference type="Proteomes" id="UP001529235"/>
    </source>
</evidence>
<evidence type="ECO:0000313" key="1">
    <source>
        <dbReference type="EMBL" id="MDK6029195.1"/>
    </source>
</evidence>